<comment type="caution">
    <text evidence="1">The sequence shown here is derived from an EMBL/GenBank/DDBJ whole genome shotgun (WGS) entry which is preliminary data.</text>
</comment>
<dbReference type="EMBL" id="BSPL01000011">
    <property type="protein sequence ID" value="GLS69862.1"/>
    <property type="molecule type" value="Genomic_DNA"/>
</dbReference>
<protein>
    <submittedName>
        <fullName evidence="1">Uncharacterized protein</fullName>
    </submittedName>
</protein>
<accession>A0AA37TDG7</accession>
<gene>
    <name evidence="1" type="ORF">GCM10007890_18750</name>
</gene>
<evidence type="ECO:0000313" key="1">
    <source>
        <dbReference type="EMBL" id="GLS69862.1"/>
    </source>
</evidence>
<sequence length="75" mass="8185">MPPFAVALRHLDGVLDAPAREESIMAGDADEAIEVAKRIHVDMVGTGTNSIYLTDPAGHVIWSLRLGEVWLDRDC</sequence>
<evidence type="ECO:0000313" key="2">
    <source>
        <dbReference type="Proteomes" id="UP001157440"/>
    </source>
</evidence>
<reference evidence="2" key="1">
    <citation type="journal article" date="2019" name="Int. J. Syst. Evol. Microbiol.">
        <title>The Global Catalogue of Microorganisms (GCM) 10K type strain sequencing project: providing services to taxonomists for standard genome sequencing and annotation.</title>
        <authorList>
            <consortium name="The Broad Institute Genomics Platform"/>
            <consortium name="The Broad Institute Genome Sequencing Center for Infectious Disease"/>
            <person name="Wu L."/>
            <person name="Ma J."/>
        </authorList>
    </citation>
    <scope>NUCLEOTIDE SEQUENCE [LARGE SCALE GENOMIC DNA]</scope>
    <source>
        <strain evidence="2">NBRC 103632</strain>
    </source>
</reference>
<organism evidence="1 2">
    <name type="scientific">Methylobacterium tardum</name>
    <dbReference type="NCBI Taxonomy" id="374432"/>
    <lineage>
        <taxon>Bacteria</taxon>
        <taxon>Pseudomonadati</taxon>
        <taxon>Pseudomonadota</taxon>
        <taxon>Alphaproteobacteria</taxon>
        <taxon>Hyphomicrobiales</taxon>
        <taxon>Methylobacteriaceae</taxon>
        <taxon>Methylobacterium</taxon>
    </lineage>
</organism>
<proteinExistence type="predicted"/>
<keyword evidence="2" id="KW-1185">Reference proteome</keyword>
<dbReference type="Proteomes" id="UP001157440">
    <property type="component" value="Unassembled WGS sequence"/>
</dbReference>
<dbReference type="AlphaFoldDB" id="A0AA37TDG7"/>
<name>A0AA37TDG7_9HYPH</name>